<feature type="region of interest" description="Disordered" evidence="1">
    <location>
        <begin position="1"/>
        <end position="23"/>
    </location>
</feature>
<feature type="compositionally biased region" description="Polar residues" evidence="1">
    <location>
        <begin position="1"/>
        <end position="16"/>
    </location>
</feature>
<dbReference type="AlphaFoldDB" id="A0AAD6XX76"/>
<evidence type="ECO:0000313" key="3">
    <source>
        <dbReference type="Proteomes" id="UP001219525"/>
    </source>
</evidence>
<gene>
    <name evidence="2" type="ORF">GGX14DRAFT_579166</name>
</gene>
<accession>A0AAD6XX76</accession>
<protein>
    <submittedName>
        <fullName evidence="2">Uncharacterized protein</fullName>
    </submittedName>
</protein>
<organism evidence="2 3">
    <name type="scientific">Mycena pura</name>
    <dbReference type="NCBI Taxonomy" id="153505"/>
    <lineage>
        <taxon>Eukaryota</taxon>
        <taxon>Fungi</taxon>
        <taxon>Dikarya</taxon>
        <taxon>Basidiomycota</taxon>
        <taxon>Agaricomycotina</taxon>
        <taxon>Agaricomycetes</taxon>
        <taxon>Agaricomycetidae</taxon>
        <taxon>Agaricales</taxon>
        <taxon>Marasmiineae</taxon>
        <taxon>Mycenaceae</taxon>
        <taxon>Mycena</taxon>
    </lineage>
</organism>
<reference evidence="2" key="1">
    <citation type="submission" date="2023-03" db="EMBL/GenBank/DDBJ databases">
        <title>Massive genome expansion in bonnet fungi (Mycena s.s.) driven by repeated elements and novel gene families across ecological guilds.</title>
        <authorList>
            <consortium name="Lawrence Berkeley National Laboratory"/>
            <person name="Harder C.B."/>
            <person name="Miyauchi S."/>
            <person name="Viragh M."/>
            <person name="Kuo A."/>
            <person name="Thoen E."/>
            <person name="Andreopoulos B."/>
            <person name="Lu D."/>
            <person name="Skrede I."/>
            <person name="Drula E."/>
            <person name="Henrissat B."/>
            <person name="Morin E."/>
            <person name="Kohler A."/>
            <person name="Barry K."/>
            <person name="LaButti K."/>
            <person name="Morin E."/>
            <person name="Salamov A."/>
            <person name="Lipzen A."/>
            <person name="Mereny Z."/>
            <person name="Hegedus B."/>
            <person name="Baldrian P."/>
            <person name="Stursova M."/>
            <person name="Weitz H."/>
            <person name="Taylor A."/>
            <person name="Grigoriev I.V."/>
            <person name="Nagy L.G."/>
            <person name="Martin F."/>
            <person name="Kauserud H."/>
        </authorList>
    </citation>
    <scope>NUCLEOTIDE SEQUENCE</scope>
    <source>
        <strain evidence="2">9144</strain>
    </source>
</reference>
<comment type="caution">
    <text evidence="2">The sequence shown here is derived from an EMBL/GenBank/DDBJ whole genome shotgun (WGS) entry which is preliminary data.</text>
</comment>
<feature type="region of interest" description="Disordered" evidence="1">
    <location>
        <begin position="177"/>
        <end position="196"/>
    </location>
</feature>
<keyword evidence="3" id="KW-1185">Reference proteome</keyword>
<dbReference type="Proteomes" id="UP001219525">
    <property type="component" value="Unassembled WGS sequence"/>
</dbReference>
<sequence>MSPSSHPTFFGQQSYRGPSRGCHPSTTVLDLAGDNASNNDTTLEELVLLVPASAHLNLATRIRCLAHILNLAQPSEEENGAEMDAQPDLEYLQALEDVNKAVKASDAAAIEDLDIEELISERQLDIELTPAEDSEGLARSAWCAMAPLSLTGTALLIATSSLVIAFSTREPFESNLLRSPCPSTSRTEPRSACCAP</sequence>
<evidence type="ECO:0000256" key="1">
    <source>
        <dbReference type="SAM" id="MobiDB-lite"/>
    </source>
</evidence>
<evidence type="ECO:0000313" key="2">
    <source>
        <dbReference type="EMBL" id="KAJ7191195.1"/>
    </source>
</evidence>
<name>A0AAD6XX76_9AGAR</name>
<proteinExistence type="predicted"/>
<dbReference type="EMBL" id="JARJCW010000136">
    <property type="protein sequence ID" value="KAJ7191195.1"/>
    <property type="molecule type" value="Genomic_DNA"/>
</dbReference>